<dbReference type="AlphaFoldDB" id="A0A2X0MV52"/>
<feature type="region of interest" description="Disordered" evidence="1">
    <location>
        <begin position="185"/>
        <end position="213"/>
    </location>
</feature>
<dbReference type="Gene3D" id="3.40.50.11350">
    <property type="match status" value="1"/>
</dbReference>
<dbReference type="Proteomes" id="UP000249723">
    <property type="component" value="Unassembled WGS sequence"/>
</dbReference>
<sequence length="747" mass="82795">MDPSVAHHRVASNSYRIAMSQQPHPTTPSNHGHVHGSRASTSQANGNGTTTVHPPSPSRTRPLGSRRFGSLSASASHRTSSLERIRIYGTDWFSHRVFSRRNGPRRWVVLLAVVVGLYLLRQWSTESPDEPRLANRPSSSWSLLGHRTPLDVDPPVVDRATFAKLKLLEIHQGADVPLELDGVEDDAETNVDHEPKQVPLQSPTPTPRTPTATSALHIIGDDDEAESEEVVPLVAQLPNVARPNPTLAAPLPRAPARVVDAEICPERNGEPCEFLLAAWLGEQETKAQTHIYQLGLLAVALNRTLVVPNVGRSRLTTCNPSPFDFYYSKDALSRLGIPAIGQIELIEWAERRDPPATGQVVSLVTSLATYPRGAIEIDSASDPVNVPNKPSRNMCMRSPRSRVEFADYSPLTIYPPMGYHKTEKSRTAFGESVVNTLRSEAVGQRSSRVSADLKAEYTLPNVLVFNYELRYPMLSPNVAASFNPEAEMVGPFQHFPYAEIWTDYANSIIANLSPFIAIHWRTETMKPANLAPCAISLVHKLAQLKAQHPSIKTVYLATDYPIEDLDSTSKASVPHSGTYAKFVTESHHKVFRKFLRDFTKLLPDLTLTTFAKEQEKVPLPSNLYGIFSEPMKKQLMKEHDDVMPKKLIIEEIDSGLYGILDKAIAMRAEVFVTGTIGLTSVTSKRACAKLSSFTNQVINARDELRTAQDEGADEAEEETVDMRPGRLWNDVEYFSMPGGTSVEAWRM</sequence>
<protein>
    <submittedName>
        <fullName evidence="2">BZ3500_MvSof-1268-A1-R1_Chr3-2g06248 protein</fullName>
    </submittedName>
</protein>
<feature type="compositionally biased region" description="Polar residues" evidence="1">
    <location>
        <begin position="20"/>
        <end position="30"/>
    </location>
</feature>
<dbReference type="EMBL" id="FMWP01000095">
    <property type="protein sequence ID" value="SCZ98250.1"/>
    <property type="molecule type" value="Genomic_DNA"/>
</dbReference>
<evidence type="ECO:0000313" key="3">
    <source>
        <dbReference type="Proteomes" id="UP000249723"/>
    </source>
</evidence>
<feature type="region of interest" description="Disordered" evidence="1">
    <location>
        <begin position="20"/>
        <end position="75"/>
    </location>
</feature>
<keyword evidence="3" id="KW-1185">Reference proteome</keyword>
<dbReference type="OrthoDB" id="2020419at2759"/>
<evidence type="ECO:0000313" key="2">
    <source>
        <dbReference type="EMBL" id="SCZ98250.1"/>
    </source>
</evidence>
<organism evidence="2 3">
    <name type="scientific">Microbotryum saponariae</name>
    <dbReference type="NCBI Taxonomy" id="289078"/>
    <lineage>
        <taxon>Eukaryota</taxon>
        <taxon>Fungi</taxon>
        <taxon>Dikarya</taxon>
        <taxon>Basidiomycota</taxon>
        <taxon>Pucciniomycotina</taxon>
        <taxon>Microbotryomycetes</taxon>
        <taxon>Microbotryales</taxon>
        <taxon>Microbotryaceae</taxon>
        <taxon>Microbotryum</taxon>
    </lineage>
</organism>
<accession>A0A2X0MV52</accession>
<gene>
    <name evidence="2" type="ORF">BZ3500_MVSOF-1268-A1-R1_CHR3-2G06248</name>
</gene>
<name>A0A2X0MV52_9BASI</name>
<proteinExistence type="predicted"/>
<evidence type="ECO:0000256" key="1">
    <source>
        <dbReference type="SAM" id="MobiDB-lite"/>
    </source>
</evidence>
<feature type="compositionally biased region" description="Polar residues" evidence="1">
    <location>
        <begin position="38"/>
        <end position="53"/>
    </location>
</feature>
<reference evidence="3" key="1">
    <citation type="submission" date="2016-10" db="EMBL/GenBank/DDBJ databases">
        <authorList>
            <person name="Jeantristanb JTB J.-T."/>
            <person name="Ricardo R."/>
        </authorList>
    </citation>
    <scope>NUCLEOTIDE SEQUENCE [LARGE SCALE GENOMIC DNA]</scope>
</reference>